<evidence type="ECO:0000256" key="3">
    <source>
        <dbReference type="ARBA" id="ARBA00022441"/>
    </source>
</evidence>
<dbReference type="InterPro" id="IPR015915">
    <property type="entry name" value="Kelch-typ_b-propeller"/>
</dbReference>
<comment type="function">
    <text evidence="9">Involved in pinching off the separated nuclei at the cleavage furrow and in cytokinesis. Required for mitotic integrity and maintenance of chromosomal stability. Protects cells against mitotic errors, centrosomal amplification, micronucleus formation and aneuploidy. Plays a key role of midbody function involving abscission of the daughter cells during cytokinesis and appropriate chromosomal and nuclear segregation into the daughter cells.</text>
</comment>
<dbReference type="GO" id="GO:0098813">
    <property type="term" value="P:nuclear chromosome segregation"/>
    <property type="evidence" value="ECO:0007669"/>
    <property type="project" value="TreeGrafter"/>
</dbReference>
<evidence type="ECO:0000256" key="9">
    <source>
        <dbReference type="ARBA" id="ARBA00045748"/>
    </source>
</evidence>
<dbReference type="AlphaFoldDB" id="A0AAV2M1G6"/>
<dbReference type="SUPFAM" id="SSF117281">
    <property type="entry name" value="Kelch motif"/>
    <property type="match status" value="1"/>
</dbReference>
<organism evidence="10 11">
    <name type="scientific">Knipowitschia caucasica</name>
    <name type="common">Caucasian dwarf goby</name>
    <name type="synonym">Pomatoschistus caucasicus</name>
    <dbReference type="NCBI Taxonomy" id="637954"/>
    <lineage>
        <taxon>Eukaryota</taxon>
        <taxon>Metazoa</taxon>
        <taxon>Chordata</taxon>
        <taxon>Craniata</taxon>
        <taxon>Vertebrata</taxon>
        <taxon>Euteleostomi</taxon>
        <taxon>Actinopterygii</taxon>
        <taxon>Neopterygii</taxon>
        <taxon>Teleostei</taxon>
        <taxon>Neoteleostei</taxon>
        <taxon>Acanthomorphata</taxon>
        <taxon>Gobiaria</taxon>
        <taxon>Gobiiformes</taxon>
        <taxon>Gobioidei</taxon>
        <taxon>Gobiidae</taxon>
        <taxon>Gobiinae</taxon>
        <taxon>Knipowitschia</taxon>
    </lineage>
</organism>
<dbReference type="GO" id="GO:0030496">
    <property type="term" value="C:midbody"/>
    <property type="evidence" value="ECO:0007669"/>
    <property type="project" value="UniProtKB-SubCell"/>
</dbReference>
<reference evidence="10 11" key="1">
    <citation type="submission" date="2024-04" db="EMBL/GenBank/DDBJ databases">
        <authorList>
            <person name="Waldvogel A.-M."/>
            <person name="Schoenle A."/>
        </authorList>
    </citation>
    <scope>NUCLEOTIDE SEQUENCE [LARGE SCALE GENOMIC DNA]</scope>
</reference>
<dbReference type="Proteomes" id="UP001497482">
    <property type="component" value="Chromosome 5"/>
</dbReference>
<evidence type="ECO:0000313" key="10">
    <source>
        <dbReference type="EMBL" id="CAL1607187.1"/>
    </source>
</evidence>
<sequence length="137" mass="14293">MPVRVMSSLRWQPLPPLSERRVYCSACSDQRGASLLYVLGGCGEGGGASNAAMRLDVSAQRWNALPPMHAARAGAVAVAMEAGQVLVVGGVDHAQTPLATVETYRPDEGKWQVTAALEQAAMGVTAIENGDSRGTAD</sequence>
<evidence type="ECO:0000256" key="8">
    <source>
        <dbReference type="ARBA" id="ARBA00041086"/>
    </source>
</evidence>
<dbReference type="GO" id="GO:1902410">
    <property type="term" value="P:mitotic cytokinetic process"/>
    <property type="evidence" value="ECO:0007669"/>
    <property type="project" value="TreeGrafter"/>
</dbReference>
<evidence type="ECO:0000256" key="1">
    <source>
        <dbReference type="ARBA" id="ARBA00004214"/>
    </source>
</evidence>
<dbReference type="GO" id="GO:0045171">
    <property type="term" value="C:intercellular bridge"/>
    <property type="evidence" value="ECO:0007669"/>
    <property type="project" value="TreeGrafter"/>
</dbReference>
<dbReference type="PANTHER" id="PTHR46260">
    <property type="entry name" value="RING-TYPE DOMAIN-CONTAINING PROTEIN"/>
    <property type="match status" value="1"/>
</dbReference>
<dbReference type="PANTHER" id="PTHR46260:SF2">
    <property type="entry name" value="KELCH DOMAIN-CONTAINING PROTEIN 8B"/>
    <property type="match status" value="1"/>
</dbReference>
<dbReference type="Pfam" id="PF01344">
    <property type="entry name" value="Kelch_1"/>
    <property type="match status" value="2"/>
</dbReference>
<comment type="subcellular location">
    <subcellularLocation>
        <location evidence="2">Cytoplasm</location>
    </subcellularLocation>
    <subcellularLocation>
        <location evidence="1">Midbody</location>
    </subcellularLocation>
</comment>
<evidence type="ECO:0000256" key="6">
    <source>
        <dbReference type="ARBA" id="ARBA00022737"/>
    </source>
</evidence>
<evidence type="ECO:0000256" key="5">
    <source>
        <dbReference type="ARBA" id="ARBA00022618"/>
    </source>
</evidence>
<name>A0AAV2M1G6_KNICA</name>
<evidence type="ECO:0000256" key="4">
    <source>
        <dbReference type="ARBA" id="ARBA00022490"/>
    </source>
</evidence>
<keyword evidence="5" id="KW-0132">Cell division</keyword>
<protein>
    <recommendedName>
        <fullName evidence="8">Kelch domain-containing protein 8B</fullName>
    </recommendedName>
</protein>
<accession>A0AAV2M1G6</accession>
<evidence type="ECO:0000256" key="7">
    <source>
        <dbReference type="ARBA" id="ARBA00023306"/>
    </source>
</evidence>
<dbReference type="GO" id="GO:0140014">
    <property type="term" value="P:mitotic nuclear division"/>
    <property type="evidence" value="ECO:0007669"/>
    <property type="project" value="TreeGrafter"/>
</dbReference>
<dbReference type="Gene3D" id="2.120.10.80">
    <property type="entry name" value="Kelch-type beta propeller"/>
    <property type="match status" value="1"/>
</dbReference>
<keyword evidence="7" id="KW-0131">Cell cycle</keyword>
<evidence type="ECO:0000313" key="11">
    <source>
        <dbReference type="Proteomes" id="UP001497482"/>
    </source>
</evidence>
<dbReference type="GO" id="GO:0110070">
    <property type="term" value="C:cellularization cleavage furrow"/>
    <property type="evidence" value="ECO:0007669"/>
    <property type="project" value="TreeGrafter"/>
</dbReference>
<keyword evidence="4" id="KW-0963">Cytoplasm</keyword>
<dbReference type="GO" id="GO:0005737">
    <property type="term" value="C:cytoplasm"/>
    <property type="evidence" value="ECO:0007669"/>
    <property type="project" value="UniProtKB-SubCell"/>
</dbReference>
<dbReference type="EMBL" id="OZ035827">
    <property type="protein sequence ID" value="CAL1607187.1"/>
    <property type="molecule type" value="Genomic_DNA"/>
</dbReference>
<evidence type="ECO:0000256" key="2">
    <source>
        <dbReference type="ARBA" id="ARBA00004496"/>
    </source>
</evidence>
<keyword evidence="11" id="KW-1185">Reference proteome</keyword>
<proteinExistence type="predicted"/>
<dbReference type="InterPro" id="IPR051746">
    <property type="entry name" value="Kelch_domain_containing_8"/>
</dbReference>
<keyword evidence="3" id="KW-0880">Kelch repeat</keyword>
<dbReference type="SMART" id="SM00612">
    <property type="entry name" value="Kelch"/>
    <property type="match status" value="2"/>
</dbReference>
<dbReference type="InterPro" id="IPR006652">
    <property type="entry name" value="Kelch_1"/>
</dbReference>
<keyword evidence="6" id="KW-0677">Repeat</keyword>
<gene>
    <name evidence="10" type="ORF">KC01_LOCUS34254</name>
</gene>